<dbReference type="Proteomes" id="UP001066276">
    <property type="component" value="Chromosome 5"/>
</dbReference>
<evidence type="ECO:0000313" key="1">
    <source>
        <dbReference type="EMBL" id="KAJ1156507.1"/>
    </source>
</evidence>
<evidence type="ECO:0000313" key="2">
    <source>
        <dbReference type="Proteomes" id="UP001066276"/>
    </source>
</evidence>
<comment type="caution">
    <text evidence="1">The sequence shown here is derived from an EMBL/GenBank/DDBJ whole genome shotgun (WGS) entry which is preliminary data.</text>
</comment>
<dbReference type="AlphaFoldDB" id="A0AAV7RVL4"/>
<gene>
    <name evidence="1" type="ORF">NDU88_009226</name>
</gene>
<accession>A0AAV7RVL4</accession>
<organism evidence="1 2">
    <name type="scientific">Pleurodeles waltl</name>
    <name type="common">Iberian ribbed newt</name>
    <dbReference type="NCBI Taxonomy" id="8319"/>
    <lineage>
        <taxon>Eukaryota</taxon>
        <taxon>Metazoa</taxon>
        <taxon>Chordata</taxon>
        <taxon>Craniata</taxon>
        <taxon>Vertebrata</taxon>
        <taxon>Euteleostomi</taxon>
        <taxon>Amphibia</taxon>
        <taxon>Batrachia</taxon>
        <taxon>Caudata</taxon>
        <taxon>Salamandroidea</taxon>
        <taxon>Salamandridae</taxon>
        <taxon>Pleurodelinae</taxon>
        <taxon>Pleurodeles</taxon>
    </lineage>
</organism>
<keyword evidence="2" id="KW-1185">Reference proteome</keyword>
<name>A0AAV7RVL4_PLEWA</name>
<sequence>MLSGLCVPEWEKTTSDWAGSRGHLGPYTTAAPLTQMRSRMDTNRLEATLAPVVPGYPHFSSFPPFFYTPLTPNSSRYVLVTLHLRVGPIWGAEGVTGEGTQRILPKNTHRLRYVHNTLQ</sequence>
<proteinExistence type="predicted"/>
<reference evidence="1" key="1">
    <citation type="journal article" date="2022" name="bioRxiv">
        <title>Sequencing and chromosome-scale assembly of the giantPleurodeles waltlgenome.</title>
        <authorList>
            <person name="Brown T."/>
            <person name="Elewa A."/>
            <person name="Iarovenko S."/>
            <person name="Subramanian E."/>
            <person name="Araus A.J."/>
            <person name="Petzold A."/>
            <person name="Susuki M."/>
            <person name="Suzuki K.-i.T."/>
            <person name="Hayashi T."/>
            <person name="Toyoda A."/>
            <person name="Oliveira C."/>
            <person name="Osipova E."/>
            <person name="Leigh N.D."/>
            <person name="Simon A."/>
            <person name="Yun M.H."/>
        </authorList>
    </citation>
    <scope>NUCLEOTIDE SEQUENCE</scope>
    <source>
        <strain evidence="1">20211129_DDA</strain>
        <tissue evidence="1">Liver</tissue>
    </source>
</reference>
<dbReference type="EMBL" id="JANPWB010000009">
    <property type="protein sequence ID" value="KAJ1156507.1"/>
    <property type="molecule type" value="Genomic_DNA"/>
</dbReference>
<protein>
    <submittedName>
        <fullName evidence="1">Uncharacterized protein</fullName>
    </submittedName>
</protein>